<gene>
    <name evidence="2" type="ORF">CYLTODRAFT_347736</name>
</gene>
<dbReference type="Gene3D" id="2.60.120.260">
    <property type="entry name" value="Galactose-binding domain-like"/>
    <property type="match status" value="1"/>
</dbReference>
<sequence>MFIQSNFRFIFLFHTFLWSVAAVAENRTIDDRNGDSHTSEKPRYSPDNVWDGKGCTECTISLDESRAHDGDWSAATYRPSEMSSLNISFPFEGTSLYVYFILANDQGVGITEYTAVNFTLDGRHDGNFTHLPQTGKGLQYNASVYSVTGLPQARHDFLIDTSGPTIAWLNFDYAIYT</sequence>
<evidence type="ECO:0000313" key="3">
    <source>
        <dbReference type="Proteomes" id="UP000054007"/>
    </source>
</evidence>
<feature type="chain" id="PRO_5002317442" evidence="1">
    <location>
        <begin position="23"/>
        <end position="177"/>
    </location>
</feature>
<accession>A0A0D7BIZ8</accession>
<dbReference type="STRING" id="1314674.A0A0D7BIZ8"/>
<dbReference type="EMBL" id="KN880468">
    <property type="protein sequence ID" value="KIY70437.1"/>
    <property type="molecule type" value="Genomic_DNA"/>
</dbReference>
<organism evidence="2 3">
    <name type="scientific">Cylindrobasidium torrendii FP15055 ss-10</name>
    <dbReference type="NCBI Taxonomy" id="1314674"/>
    <lineage>
        <taxon>Eukaryota</taxon>
        <taxon>Fungi</taxon>
        <taxon>Dikarya</taxon>
        <taxon>Basidiomycota</taxon>
        <taxon>Agaricomycotina</taxon>
        <taxon>Agaricomycetes</taxon>
        <taxon>Agaricomycetidae</taxon>
        <taxon>Agaricales</taxon>
        <taxon>Marasmiineae</taxon>
        <taxon>Physalacriaceae</taxon>
        <taxon>Cylindrobasidium</taxon>
    </lineage>
</organism>
<keyword evidence="3" id="KW-1185">Reference proteome</keyword>
<dbReference type="AlphaFoldDB" id="A0A0D7BIZ8"/>
<dbReference type="Proteomes" id="UP000054007">
    <property type="component" value="Unassembled WGS sequence"/>
</dbReference>
<evidence type="ECO:0000256" key="1">
    <source>
        <dbReference type="SAM" id="SignalP"/>
    </source>
</evidence>
<proteinExistence type="predicted"/>
<evidence type="ECO:0000313" key="2">
    <source>
        <dbReference type="EMBL" id="KIY70437.1"/>
    </source>
</evidence>
<keyword evidence="1" id="KW-0732">Signal</keyword>
<feature type="signal peptide" evidence="1">
    <location>
        <begin position="1"/>
        <end position="22"/>
    </location>
</feature>
<protein>
    <submittedName>
        <fullName evidence="2">Uncharacterized protein</fullName>
    </submittedName>
</protein>
<dbReference type="OrthoDB" id="2758521at2759"/>
<reference evidence="2 3" key="1">
    <citation type="journal article" date="2015" name="Fungal Genet. Biol.">
        <title>Evolution of novel wood decay mechanisms in Agaricales revealed by the genome sequences of Fistulina hepatica and Cylindrobasidium torrendii.</title>
        <authorList>
            <person name="Floudas D."/>
            <person name="Held B.W."/>
            <person name="Riley R."/>
            <person name="Nagy L.G."/>
            <person name="Koehler G."/>
            <person name="Ransdell A.S."/>
            <person name="Younus H."/>
            <person name="Chow J."/>
            <person name="Chiniquy J."/>
            <person name="Lipzen A."/>
            <person name="Tritt A."/>
            <person name="Sun H."/>
            <person name="Haridas S."/>
            <person name="LaButti K."/>
            <person name="Ohm R.A."/>
            <person name="Kues U."/>
            <person name="Blanchette R.A."/>
            <person name="Grigoriev I.V."/>
            <person name="Minto R.E."/>
            <person name="Hibbett D.S."/>
        </authorList>
    </citation>
    <scope>NUCLEOTIDE SEQUENCE [LARGE SCALE GENOMIC DNA]</scope>
    <source>
        <strain evidence="2 3">FP15055 ss-10</strain>
    </source>
</reference>
<name>A0A0D7BIZ8_9AGAR</name>